<dbReference type="Proteomes" id="UP000016960">
    <property type="component" value="Unassembled WGS sequence"/>
</dbReference>
<gene>
    <name evidence="1" type="ORF">KR51_00019220</name>
</gene>
<dbReference type="InParanoid" id="U5DNR9"/>
<sequence length="77" mass="9083">MTATHEPRSHWSYGCTLLTRELVREDDHLEPADVQHLVRTFDRPVGRTDIEAQIAHWLQNGYYLACFWLQSDDEPPF</sequence>
<name>U5DNR9_9CHRO</name>
<keyword evidence="2" id="KW-1185">Reference proteome</keyword>
<evidence type="ECO:0000313" key="1">
    <source>
        <dbReference type="EMBL" id="ERN41355.1"/>
    </source>
</evidence>
<accession>U5DNR9</accession>
<dbReference type="RefSeq" id="WP_022606848.1">
    <property type="nucleotide sequence ID" value="NZ_ASSJ01000049.1"/>
</dbReference>
<reference evidence="1 2" key="1">
    <citation type="submission" date="2013-05" db="EMBL/GenBank/DDBJ databases">
        <title>Draft genome sequence of Rubidibacter lacunae KORDI 51-2.</title>
        <authorList>
            <person name="Choi D.H."/>
            <person name="Noh J.H."/>
            <person name="Kwon K.-K."/>
            <person name="Lee J.-H."/>
            <person name="Ryu J.-Y."/>
        </authorList>
    </citation>
    <scope>NUCLEOTIDE SEQUENCE [LARGE SCALE GENOMIC DNA]</scope>
    <source>
        <strain evidence="1 2">KORDI 51-2</strain>
    </source>
</reference>
<protein>
    <submittedName>
        <fullName evidence="1">Uncharacterized protein</fullName>
    </submittedName>
</protein>
<proteinExistence type="predicted"/>
<dbReference type="STRING" id="582515.KR51_00019220"/>
<dbReference type="EMBL" id="ASSJ01000049">
    <property type="protein sequence ID" value="ERN41355.1"/>
    <property type="molecule type" value="Genomic_DNA"/>
</dbReference>
<organism evidence="1 2">
    <name type="scientific">Rubidibacter lacunae KORDI 51-2</name>
    <dbReference type="NCBI Taxonomy" id="582515"/>
    <lineage>
        <taxon>Bacteria</taxon>
        <taxon>Bacillati</taxon>
        <taxon>Cyanobacteriota</taxon>
        <taxon>Cyanophyceae</taxon>
        <taxon>Oscillatoriophycideae</taxon>
        <taxon>Chroococcales</taxon>
        <taxon>Aphanothecaceae</taxon>
        <taxon>Rubidibacter</taxon>
    </lineage>
</organism>
<evidence type="ECO:0000313" key="2">
    <source>
        <dbReference type="Proteomes" id="UP000016960"/>
    </source>
</evidence>
<dbReference type="AlphaFoldDB" id="U5DNR9"/>
<comment type="caution">
    <text evidence="1">The sequence shown here is derived from an EMBL/GenBank/DDBJ whole genome shotgun (WGS) entry which is preliminary data.</text>
</comment>